<dbReference type="PANTHER" id="PTHR43286:SF1">
    <property type="entry name" value="ENDONUCLEASE III-LIKE PROTEIN 1"/>
    <property type="match status" value="1"/>
</dbReference>
<comment type="similarity">
    <text evidence="2">Belongs to the Nth/MutY family.</text>
</comment>
<evidence type="ECO:0000256" key="3">
    <source>
        <dbReference type="ARBA" id="ARBA00008778"/>
    </source>
</evidence>
<dbReference type="PANTHER" id="PTHR43286">
    <property type="entry name" value="ENDONUCLEASE III-LIKE PROTEIN 1"/>
    <property type="match status" value="1"/>
</dbReference>
<evidence type="ECO:0000256" key="2">
    <source>
        <dbReference type="ARBA" id="ARBA00008343"/>
    </source>
</evidence>
<dbReference type="GO" id="GO:0008047">
    <property type="term" value="F:enzyme activator activity"/>
    <property type="evidence" value="ECO:0007669"/>
    <property type="project" value="InterPro"/>
</dbReference>
<evidence type="ECO:0000313" key="14">
    <source>
        <dbReference type="Proteomes" id="UP000277300"/>
    </source>
</evidence>
<evidence type="ECO:0000256" key="4">
    <source>
        <dbReference type="ARBA" id="ARBA00022490"/>
    </source>
</evidence>
<dbReference type="GO" id="GO:0005737">
    <property type="term" value="C:cytoplasm"/>
    <property type="evidence" value="ECO:0007669"/>
    <property type="project" value="UniProtKB-SubCell"/>
</dbReference>
<dbReference type="Pfam" id="PF06058">
    <property type="entry name" value="DCP1"/>
    <property type="match status" value="1"/>
</dbReference>
<evidence type="ECO:0000313" key="12">
    <source>
        <dbReference type="EMBL" id="RLN53464.1"/>
    </source>
</evidence>
<dbReference type="CDD" id="cd09804">
    <property type="entry name" value="Dcp1"/>
    <property type="match status" value="1"/>
</dbReference>
<dbReference type="EMBL" id="MBAD02001572">
    <property type="protein sequence ID" value="RLN53464.1"/>
    <property type="molecule type" value="Genomic_DNA"/>
</dbReference>
<evidence type="ECO:0000256" key="1">
    <source>
        <dbReference type="ARBA" id="ARBA00004496"/>
    </source>
</evidence>
<comment type="caution">
    <text evidence="13">The sequence shown here is derived from an EMBL/GenBank/DDBJ whole genome shotgun (WGS) entry which is preliminary data.</text>
</comment>
<dbReference type="GO" id="GO:0016829">
    <property type="term" value="F:lyase activity"/>
    <property type="evidence" value="ECO:0007669"/>
    <property type="project" value="UniProtKB-KW"/>
</dbReference>
<accession>A0A3F2RLB1</accession>
<evidence type="ECO:0000256" key="10">
    <source>
        <dbReference type="SAM" id="MobiDB-lite"/>
    </source>
</evidence>
<dbReference type="GO" id="GO:0000290">
    <property type="term" value="P:deadenylation-dependent decapping of nuclear-transcribed mRNA"/>
    <property type="evidence" value="ECO:0007669"/>
    <property type="project" value="InterPro"/>
</dbReference>
<keyword evidence="8" id="KW-0456">Lyase</keyword>
<dbReference type="Gene3D" id="1.10.1670.10">
    <property type="entry name" value="Helix-hairpin-Helix base-excision DNA repair enzymes (C-terminal)"/>
    <property type="match status" value="1"/>
</dbReference>
<feature type="region of interest" description="Disordered" evidence="10">
    <location>
        <begin position="149"/>
        <end position="262"/>
    </location>
</feature>
<evidence type="ECO:0000256" key="9">
    <source>
        <dbReference type="ARBA" id="ARBA00023295"/>
    </source>
</evidence>
<dbReference type="InterPro" id="IPR023170">
    <property type="entry name" value="HhH_base_excis_C"/>
</dbReference>
<evidence type="ECO:0000259" key="11">
    <source>
        <dbReference type="SMART" id="SM00478"/>
    </source>
</evidence>
<reference evidence="14 15" key="1">
    <citation type="submission" date="2018-07" db="EMBL/GenBank/DDBJ databases">
        <title>Genome sequencing of oomycete isolates from Chile give support for New Zealand origin for Phytophthora kernoviae and make available the first Nothophytophthora sp. genome.</title>
        <authorList>
            <person name="Studholme D.J."/>
            <person name="Sanfuentes E."/>
            <person name="Panda P."/>
            <person name="Hill R."/>
            <person name="Sambles C."/>
            <person name="Grant M."/>
            <person name="Williams N.M."/>
            <person name="Mcdougal R.L."/>
        </authorList>
    </citation>
    <scope>NUCLEOTIDE SEQUENCE [LARGE SCALE GENOMIC DNA]</scope>
    <source>
        <strain evidence="13">Chile6</strain>
        <strain evidence="12">Chile7</strain>
    </source>
</reference>
<dbReference type="SUPFAM" id="SSF48150">
    <property type="entry name" value="DNA-glycosylase"/>
    <property type="match status" value="1"/>
</dbReference>
<keyword evidence="9" id="KW-0326">Glycosidase</keyword>
<dbReference type="Proteomes" id="UP000284657">
    <property type="component" value="Unassembled WGS sequence"/>
</dbReference>
<dbReference type="Pfam" id="PF00730">
    <property type="entry name" value="HhH-GPD"/>
    <property type="match status" value="1"/>
</dbReference>
<name>A0A3F2RLB1_9STRA</name>
<keyword evidence="7" id="KW-0234">DNA repair</keyword>
<protein>
    <recommendedName>
        <fullName evidence="11">HhH-GPD domain-containing protein</fullName>
    </recommendedName>
</protein>
<dbReference type="AlphaFoldDB" id="A0A3F2RLB1"/>
<dbReference type="SUPFAM" id="SSF81995">
    <property type="entry name" value="beta-sandwich domain of Sec23/24"/>
    <property type="match status" value="1"/>
</dbReference>
<dbReference type="GO" id="GO:0000703">
    <property type="term" value="F:oxidized pyrimidine nucleobase lesion DNA N-glycosylase activity"/>
    <property type="evidence" value="ECO:0007669"/>
    <property type="project" value="UniProtKB-ARBA"/>
</dbReference>
<evidence type="ECO:0000313" key="15">
    <source>
        <dbReference type="Proteomes" id="UP000284657"/>
    </source>
</evidence>
<dbReference type="GO" id="GO:0003906">
    <property type="term" value="F:DNA-(apurinic or apyrimidinic site) endonuclease activity"/>
    <property type="evidence" value="ECO:0007669"/>
    <property type="project" value="TreeGrafter"/>
</dbReference>
<evidence type="ECO:0000256" key="7">
    <source>
        <dbReference type="ARBA" id="ARBA00023204"/>
    </source>
</evidence>
<keyword evidence="4" id="KW-0963">Cytoplasm</keyword>
<dbReference type="Gene3D" id="2.30.29.30">
    <property type="entry name" value="Pleckstrin-homology domain (PH domain)/Phosphotyrosine-binding domain (PTB)"/>
    <property type="match status" value="1"/>
</dbReference>
<sequence>MTADGLQVDRTQSNAMNLQVLKRQDRDVMEIVDTASHVVMYEFDQTTQSWKRKDVEGCLFVVKRSSAPRFQIHVNNRLSTTNMTLPLDERLEVDNVDSFLILRSPDTAYPTGYAIYGIWFFPEEDRAKILGLLQRLIQSLKAPQNAAIAASTPTQQQPVQAQSPVQTQTQVQTKPKQQQQQQVAQPSQQQVTQPTQHQEKQSRGRGRQQNPISIKIMGTKETNGGDGNPFTRFAFTSGSRDDSSARTTNKRQRSEDATDLSRPKKLERLVKIEHESKTDAEPCVVSFDNRLELLLQLFKVRESMETPIDNFGTQVCVAPGVTSAKVERFQLLVGALLSSQTQDPITYAAMQRLHELGEDADGLTIETVLGTSEDKLDELLKPVGFHHRKAQQLKRVASILRTQHHNDIPHSLDGLLALPGIGPKISRVILLLAWGKVDGIVVDTHVHRLAQRLVSSVESSQW</sequence>
<dbReference type="Gene3D" id="1.10.340.30">
    <property type="entry name" value="Hypothetical protein, domain 2"/>
    <property type="match status" value="1"/>
</dbReference>
<keyword evidence="5" id="KW-0227">DNA damage</keyword>
<evidence type="ECO:0000256" key="6">
    <source>
        <dbReference type="ARBA" id="ARBA00022801"/>
    </source>
</evidence>
<dbReference type="GO" id="GO:0006289">
    <property type="term" value="P:nucleotide-excision repair"/>
    <property type="evidence" value="ECO:0007669"/>
    <property type="project" value="TreeGrafter"/>
</dbReference>
<keyword evidence="6" id="KW-0378">Hydrolase</keyword>
<feature type="domain" description="HhH-GPD" evidence="11">
    <location>
        <begin position="337"/>
        <end position="462"/>
    </location>
</feature>
<dbReference type="FunFam" id="1.10.340.30:FF:000001">
    <property type="entry name" value="Endonuclease III"/>
    <property type="match status" value="1"/>
</dbReference>
<evidence type="ECO:0000313" key="13">
    <source>
        <dbReference type="EMBL" id="RLN58666.1"/>
    </source>
</evidence>
<evidence type="ECO:0000256" key="8">
    <source>
        <dbReference type="ARBA" id="ARBA00023239"/>
    </source>
</evidence>
<dbReference type="GO" id="GO:0005634">
    <property type="term" value="C:nucleus"/>
    <property type="evidence" value="ECO:0007669"/>
    <property type="project" value="TreeGrafter"/>
</dbReference>
<feature type="compositionally biased region" description="Low complexity" evidence="10">
    <location>
        <begin position="152"/>
        <end position="196"/>
    </location>
</feature>
<comment type="subcellular location">
    <subcellularLocation>
        <location evidence="1">Cytoplasm</location>
    </subcellularLocation>
</comment>
<proteinExistence type="inferred from homology"/>
<evidence type="ECO:0000256" key="5">
    <source>
        <dbReference type="ARBA" id="ARBA00022763"/>
    </source>
</evidence>
<dbReference type="SUPFAM" id="SSF50729">
    <property type="entry name" value="PH domain-like"/>
    <property type="match status" value="1"/>
</dbReference>
<dbReference type="InterPro" id="IPR011993">
    <property type="entry name" value="PH-like_dom_sf"/>
</dbReference>
<feature type="compositionally biased region" description="Basic and acidic residues" evidence="10">
    <location>
        <begin position="252"/>
        <end position="262"/>
    </location>
</feature>
<organism evidence="13 14">
    <name type="scientific">Phytophthora kernoviae</name>
    <dbReference type="NCBI Taxonomy" id="325452"/>
    <lineage>
        <taxon>Eukaryota</taxon>
        <taxon>Sar</taxon>
        <taxon>Stramenopiles</taxon>
        <taxon>Oomycota</taxon>
        <taxon>Peronosporomycetes</taxon>
        <taxon>Peronosporales</taxon>
        <taxon>Peronosporaceae</taxon>
        <taxon>Phytophthora</taxon>
    </lineage>
</organism>
<dbReference type="CDD" id="cd00056">
    <property type="entry name" value="ENDO3c"/>
    <property type="match status" value="1"/>
</dbReference>
<dbReference type="EMBL" id="MBDO02000252">
    <property type="protein sequence ID" value="RLN58666.1"/>
    <property type="molecule type" value="Genomic_DNA"/>
</dbReference>
<dbReference type="InterPro" id="IPR003265">
    <property type="entry name" value="HhH-GPD_domain"/>
</dbReference>
<dbReference type="InterPro" id="IPR011257">
    <property type="entry name" value="DNA_glycosylase"/>
</dbReference>
<dbReference type="InterPro" id="IPR010334">
    <property type="entry name" value="Dcp1"/>
</dbReference>
<dbReference type="Proteomes" id="UP000277300">
    <property type="component" value="Unassembled WGS sequence"/>
</dbReference>
<dbReference type="GO" id="GO:0006285">
    <property type="term" value="P:base-excision repair, AP site formation"/>
    <property type="evidence" value="ECO:0007669"/>
    <property type="project" value="UniProtKB-ARBA"/>
</dbReference>
<comment type="similarity">
    <text evidence="3">Belongs to the DCP1 family.</text>
</comment>
<dbReference type="OrthoDB" id="2099276at2759"/>
<dbReference type="SMART" id="SM00478">
    <property type="entry name" value="ENDO3c"/>
    <property type="match status" value="1"/>
</dbReference>
<gene>
    <name evidence="12" type="ORF">BBJ29_005043</name>
    <name evidence="13" type="ORF">BBP00_00006885</name>
</gene>